<proteinExistence type="predicted"/>
<dbReference type="PRINTS" id="PR00033">
    <property type="entry name" value="HTHASNC"/>
</dbReference>
<evidence type="ECO:0000256" key="3">
    <source>
        <dbReference type="ARBA" id="ARBA00023163"/>
    </source>
</evidence>
<dbReference type="Gene3D" id="1.10.10.10">
    <property type="entry name" value="Winged helix-like DNA-binding domain superfamily/Winged helix DNA-binding domain"/>
    <property type="match status" value="2"/>
</dbReference>
<dbReference type="SUPFAM" id="SSF54909">
    <property type="entry name" value="Dimeric alpha+beta barrel"/>
    <property type="match status" value="2"/>
</dbReference>
<evidence type="ECO:0000259" key="6">
    <source>
        <dbReference type="Pfam" id="PF13404"/>
    </source>
</evidence>
<dbReference type="PANTHER" id="PTHR30154:SF34">
    <property type="entry name" value="TRANSCRIPTIONAL REGULATOR AZLB"/>
    <property type="match status" value="1"/>
</dbReference>
<keyword evidence="2" id="KW-0238">DNA-binding</keyword>
<comment type="caution">
    <text evidence="7">The sequence shown here is derived from an EMBL/GenBank/DDBJ whole genome shotgun (WGS) entry which is preliminary data.</text>
</comment>
<feature type="domain" description="HTH asnC-type" evidence="6">
    <location>
        <begin position="195"/>
        <end position="234"/>
    </location>
</feature>
<keyword evidence="1" id="KW-0805">Transcription regulation</keyword>
<dbReference type="GO" id="GO:0043200">
    <property type="term" value="P:response to amino acid"/>
    <property type="evidence" value="ECO:0007669"/>
    <property type="project" value="TreeGrafter"/>
</dbReference>
<accession>A0A366IH88</accession>
<sequence>MGHGPATRDLTGRRLPLSPERMTDTDGMHLDETDLRIIGALQVDGRASWRTIAKVLGIPLTTVVRRGNALLEAGIVTVTVMGLAERTAIIEVTTESAQVDSVAHELASRPETVFVYALSSPTRLVLEQYLSQRELAYSVLEDIPSIPGVLDVTATPVLDYHKTLTQWMPDLITADEAARLNPQHSSINALRGHADDGDRAMLEALAADGRTGTAQLAEVTGYSTTTVRKRLERLLTRIAEVRAVVSAENLGLSAEAFLWVSTSPGRAAEVADAIASNPFTKYVVTVLGEHQIVADVAMADYEKFREFLADEKWAGSVRGVRASTVLRTYKSGGVVA</sequence>
<dbReference type="GO" id="GO:0005829">
    <property type="term" value="C:cytosol"/>
    <property type="evidence" value="ECO:0007669"/>
    <property type="project" value="TreeGrafter"/>
</dbReference>
<dbReference type="EMBL" id="QNSB01000006">
    <property type="protein sequence ID" value="RBP71176.1"/>
    <property type="molecule type" value="Genomic_DNA"/>
</dbReference>
<protein>
    <submittedName>
        <fullName evidence="7">AsnC family transcriptional regulator</fullName>
    </submittedName>
</protein>
<feature type="domain" description="Transcription regulator AsnC/Lrp ligand binding" evidence="5">
    <location>
        <begin position="259"/>
        <end position="328"/>
    </location>
</feature>
<dbReference type="AlphaFoldDB" id="A0A366IH88"/>
<dbReference type="Proteomes" id="UP000253509">
    <property type="component" value="Unassembled WGS sequence"/>
</dbReference>
<dbReference type="InterPro" id="IPR036388">
    <property type="entry name" value="WH-like_DNA-bd_sf"/>
</dbReference>
<evidence type="ECO:0000259" key="5">
    <source>
        <dbReference type="Pfam" id="PF01037"/>
    </source>
</evidence>
<dbReference type="Pfam" id="PF01037">
    <property type="entry name" value="AsnC_trans_reg"/>
    <property type="match status" value="1"/>
</dbReference>
<feature type="region of interest" description="Disordered" evidence="4">
    <location>
        <begin position="1"/>
        <end position="26"/>
    </location>
</feature>
<dbReference type="InterPro" id="IPR036390">
    <property type="entry name" value="WH_DNA-bd_sf"/>
</dbReference>
<keyword evidence="3" id="KW-0804">Transcription</keyword>
<gene>
    <name evidence="7" type="ORF">DFO65_10619</name>
</gene>
<dbReference type="SUPFAM" id="SSF46785">
    <property type="entry name" value="Winged helix' DNA-binding domain"/>
    <property type="match status" value="2"/>
</dbReference>
<dbReference type="SMART" id="SM00344">
    <property type="entry name" value="HTH_ASNC"/>
    <property type="match status" value="2"/>
</dbReference>
<dbReference type="InterPro" id="IPR019887">
    <property type="entry name" value="Tscrpt_reg_AsnC/Lrp_C"/>
</dbReference>
<feature type="domain" description="HTH asnC-type" evidence="6">
    <location>
        <begin position="30"/>
        <end position="67"/>
    </location>
</feature>
<keyword evidence="8" id="KW-1185">Reference proteome</keyword>
<dbReference type="GO" id="GO:0043565">
    <property type="term" value="F:sequence-specific DNA binding"/>
    <property type="evidence" value="ECO:0007669"/>
    <property type="project" value="InterPro"/>
</dbReference>
<dbReference type="InterPro" id="IPR000485">
    <property type="entry name" value="AsnC-type_HTH_dom"/>
</dbReference>
<evidence type="ECO:0000256" key="2">
    <source>
        <dbReference type="ARBA" id="ARBA00023125"/>
    </source>
</evidence>
<dbReference type="Pfam" id="PF13404">
    <property type="entry name" value="HTH_AsnC-type"/>
    <property type="match status" value="2"/>
</dbReference>
<evidence type="ECO:0000313" key="7">
    <source>
        <dbReference type="EMBL" id="RBP71176.1"/>
    </source>
</evidence>
<evidence type="ECO:0000313" key="8">
    <source>
        <dbReference type="Proteomes" id="UP000253509"/>
    </source>
</evidence>
<name>A0A366IH88_9MICO</name>
<dbReference type="InterPro" id="IPR011008">
    <property type="entry name" value="Dimeric_a/b-barrel"/>
</dbReference>
<organism evidence="7 8">
    <name type="scientific">Brevibacterium celere</name>
    <dbReference type="NCBI Taxonomy" id="225845"/>
    <lineage>
        <taxon>Bacteria</taxon>
        <taxon>Bacillati</taxon>
        <taxon>Actinomycetota</taxon>
        <taxon>Actinomycetes</taxon>
        <taxon>Micrococcales</taxon>
        <taxon>Brevibacteriaceae</taxon>
        <taxon>Brevibacterium</taxon>
    </lineage>
</organism>
<evidence type="ECO:0000256" key="1">
    <source>
        <dbReference type="ARBA" id="ARBA00023015"/>
    </source>
</evidence>
<evidence type="ECO:0000256" key="4">
    <source>
        <dbReference type="SAM" id="MobiDB-lite"/>
    </source>
</evidence>
<dbReference type="InterPro" id="IPR019888">
    <property type="entry name" value="Tscrpt_reg_AsnC-like"/>
</dbReference>
<dbReference type="PANTHER" id="PTHR30154">
    <property type="entry name" value="LEUCINE-RESPONSIVE REGULATORY PROTEIN"/>
    <property type="match status" value="1"/>
</dbReference>
<dbReference type="Gene3D" id="3.30.70.920">
    <property type="match status" value="2"/>
</dbReference>
<reference evidence="7 8" key="1">
    <citation type="submission" date="2018-06" db="EMBL/GenBank/DDBJ databases">
        <title>Freshwater and sediment microbial communities from various areas in North America, analyzing microbe dynamics in response to fracking.</title>
        <authorList>
            <person name="Lamendella R."/>
        </authorList>
    </citation>
    <scope>NUCLEOTIDE SEQUENCE [LARGE SCALE GENOMIC DNA]</scope>
    <source>
        <strain evidence="7 8">3b_TX</strain>
    </source>
</reference>